<protein>
    <submittedName>
        <fullName evidence="2">Uncharacterized protein</fullName>
    </submittedName>
</protein>
<comment type="caution">
    <text evidence="2">The sequence shown here is derived from an EMBL/GenBank/DDBJ whole genome shotgun (WGS) entry which is preliminary data.</text>
</comment>
<organism evidence="2 3">
    <name type="scientific">Streptomyces cremeus</name>
    <dbReference type="NCBI Taxonomy" id="66881"/>
    <lineage>
        <taxon>Bacteria</taxon>
        <taxon>Bacillati</taxon>
        <taxon>Actinomycetota</taxon>
        <taxon>Actinomycetes</taxon>
        <taxon>Kitasatosporales</taxon>
        <taxon>Streptomycetaceae</taxon>
        <taxon>Streptomyces</taxon>
    </lineage>
</organism>
<dbReference type="Proteomes" id="UP001589718">
    <property type="component" value="Unassembled WGS sequence"/>
</dbReference>
<dbReference type="RefSeq" id="WP_345221236.1">
    <property type="nucleotide sequence ID" value="NZ_BAAAXE010000013.1"/>
</dbReference>
<reference evidence="2 3" key="1">
    <citation type="submission" date="2024-09" db="EMBL/GenBank/DDBJ databases">
        <authorList>
            <person name="Sun Q."/>
            <person name="Mori K."/>
        </authorList>
    </citation>
    <scope>NUCLEOTIDE SEQUENCE [LARGE SCALE GENOMIC DNA]</scope>
    <source>
        <strain evidence="2 3">JCM 4362</strain>
    </source>
</reference>
<evidence type="ECO:0000313" key="2">
    <source>
        <dbReference type="EMBL" id="MFB9519635.1"/>
    </source>
</evidence>
<feature type="region of interest" description="Disordered" evidence="1">
    <location>
        <begin position="1"/>
        <end position="23"/>
    </location>
</feature>
<proteinExistence type="predicted"/>
<accession>A0ABV5P8W4</accession>
<sequence>MTDPAPAPLDLTEPPAPSRPPLDDPLFGAVTVTVETHTRVTVSGPGLPRTVLIRVPGDDAPDAHIGIGTRDAAALALTVDGVPAGIAPGRGRLRRSTYKVDATHAGTRYRLIPASLGTSAFLRDSTVLGEFTADGDATVLVEWREDAAPRPADASVGYALAAAYGTGGQPMWMTLVDVVTELIP</sequence>
<evidence type="ECO:0000313" key="3">
    <source>
        <dbReference type="Proteomes" id="UP001589718"/>
    </source>
</evidence>
<dbReference type="EMBL" id="JBHMCR010000004">
    <property type="protein sequence ID" value="MFB9519635.1"/>
    <property type="molecule type" value="Genomic_DNA"/>
</dbReference>
<evidence type="ECO:0000256" key="1">
    <source>
        <dbReference type="SAM" id="MobiDB-lite"/>
    </source>
</evidence>
<keyword evidence="3" id="KW-1185">Reference proteome</keyword>
<gene>
    <name evidence="2" type="ORF">ACFFTU_06735</name>
</gene>
<name>A0ABV5P8W4_STRCM</name>